<keyword evidence="12" id="KW-1185">Reference proteome</keyword>
<comment type="caution">
    <text evidence="11">The sequence shown here is derived from an EMBL/GenBank/DDBJ whole genome shotgun (WGS) entry which is preliminary data.</text>
</comment>
<sequence>MEPYFNKMTPAGYKEIEAEIKHLKDIRPEKIRILAAAAALGDRSENTEYSTAKRDLGHLNGRLHYLEKQLQYADVVEPSDSDKLDIGKFVTIEFLDDHSRVTYQLVGKQEANLTKNKISFDSPIGKAVDGKEINDVVSVSAPAGSYQVKIVKISLEK</sequence>
<accession>A0A4Z0JJC1</accession>
<dbReference type="HAMAP" id="MF_00105">
    <property type="entry name" value="GreA_GreB"/>
    <property type="match status" value="1"/>
</dbReference>
<keyword evidence="11" id="KW-0251">Elongation factor</keyword>
<dbReference type="Gene3D" id="1.10.287.180">
    <property type="entry name" value="Transcription elongation factor, GreA/GreB, N-terminal domain"/>
    <property type="match status" value="1"/>
</dbReference>
<evidence type="ECO:0000256" key="6">
    <source>
        <dbReference type="ARBA" id="ARBA00024916"/>
    </source>
</evidence>
<dbReference type="InterPro" id="IPR001437">
    <property type="entry name" value="Tscrpt_elong_fac_GreA/B_C"/>
</dbReference>
<dbReference type="InterPro" id="IPR028624">
    <property type="entry name" value="Tscrpt_elong_fac_GreA/B"/>
</dbReference>
<evidence type="ECO:0000256" key="4">
    <source>
        <dbReference type="ARBA" id="ARBA00023125"/>
    </source>
</evidence>
<dbReference type="AlphaFoldDB" id="A0A4Z0JJC1"/>
<dbReference type="GO" id="GO:0003746">
    <property type="term" value="F:translation elongation factor activity"/>
    <property type="evidence" value="ECO:0007669"/>
    <property type="project" value="UniProtKB-KW"/>
</dbReference>
<feature type="domain" description="Transcription elongation factor GreA/GreB N-terminal" evidence="10">
    <location>
        <begin position="7"/>
        <end position="75"/>
    </location>
</feature>
<dbReference type="InterPro" id="IPR036953">
    <property type="entry name" value="GreA/GreB_C_sf"/>
</dbReference>
<name>A0A4Z0JJC1_9LACO</name>
<evidence type="ECO:0000256" key="8">
    <source>
        <dbReference type="HAMAP-Rule" id="MF_00105"/>
    </source>
</evidence>
<dbReference type="InterPro" id="IPR036805">
    <property type="entry name" value="Tscrpt_elong_fac_GreA/B_N_sf"/>
</dbReference>
<reference evidence="11 12" key="1">
    <citation type="submission" date="2018-10" db="EMBL/GenBank/DDBJ databases">
        <title>Lactobacillus sp. R7 and Lactobacillus sp. R19 isolated from fermented mustard green product of Taiwan.</title>
        <authorList>
            <person name="Lin S.-T."/>
        </authorList>
    </citation>
    <scope>NUCLEOTIDE SEQUENCE [LARGE SCALE GENOMIC DNA]</scope>
    <source>
        <strain evidence="11 12">BCRC 81127</strain>
    </source>
</reference>
<dbReference type="InterPro" id="IPR022691">
    <property type="entry name" value="Tscrpt_elong_fac_GreA/B_N"/>
</dbReference>
<dbReference type="RefSeq" id="WP_135372979.1">
    <property type="nucleotide sequence ID" value="NZ_RKLY01000016.1"/>
</dbReference>
<organism evidence="11 12">
    <name type="scientific">Companilactobacillus suantsaicola</name>
    <dbReference type="NCBI Taxonomy" id="2487723"/>
    <lineage>
        <taxon>Bacteria</taxon>
        <taxon>Bacillati</taxon>
        <taxon>Bacillota</taxon>
        <taxon>Bacilli</taxon>
        <taxon>Lactobacillales</taxon>
        <taxon>Lactobacillaceae</taxon>
        <taxon>Companilactobacillus</taxon>
    </lineage>
</organism>
<proteinExistence type="inferred from homology"/>
<dbReference type="SUPFAM" id="SSF46557">
    <property type="entry name" value="GreA transcript cleavage protein, N-terminal domain"/>
    <property type="match status" value="1"/>
</dbReference>
<dbReference type="FunFam" id="1.10.287.180:FF:000001">
    <property type="entry name" value="Transcription elongation factor GreA"/>
    <property type="match status" value="1"/>
</dbReference>
<dbReference type="Proteomes" id="UP000298021">
    <property type="component" value="Unassembled WGS sequence"/>
</dbReference>
<keyword evidence="3 8" id="KW-0805">Transcription regulation</keyword>
<comment type="similarity">
    <text evidence="1 8">Belongs to the GreA/GreB family.</text>
</comment>
<dbReference type="PANTHER" id="PTHR30437">
    <property type="entry name" value="TRANSCRIPTION ELONGATION FACTOR GREA"/>
    <property type="match status" value="1"/>
</dbReference>
<dbReference type="Pfam" id="PF01272">
    <property type="entry name" value="GreA_GreB"/>
    <property type="match status" value="1"/>
</dbReference>
<dbReference type="Pfam" id="PF03449">
    <property type="entry name" value="GreA_GreB_N"/>
    <property type="match status" value="1"/>
</dbReference>
<gene>
    <name evidence="8 11" type="primary">greA</name>
    <name evidence="11" type="ORF">EGT49_07370</name>
</gene>
<dbReference type="GO" id="GO:0070063">
    <property type="term" value="F:RNA polymerase binding"/>
    <property type="evidence" value="ECO:0007669"/>
    <property type="project" value="InterPro"/>
</dbReference>
<evidence type="ECO:0000256" key="5">
    <source>
        <dbReference type="ARBA" id="ARBA00023163"/>
    </source>
</evidence>
<dbReference type="GO" id="GO:0032784">
    <property type="term" value="P:regulation of DNA-templated transcription elongation"/>
    <property type="evidence" value="ECO:0007669"/>
    <property type="project" value="UniProtKB-UniRule"/>
</dbReference>
<keyword evidence="5 8" id="KW-0804">Transcription</keyword>
<dbReference type="OrthoDB" id="9808774at2"/>
<dbReference type="Gene3D" id="3.10.50.30">
    <property type="entry name" value="Transcription elongation factor, GreA/GreB, C-terminal domain"/>
    <property type="match status" value="1"/>
</dbReference>
<dbReference type="PANTHER" id="PTHR30437:SF4">
    <property type="entry name" value="TRANSCRIPTION ELONGATION FACTOR GREA"/>
    <property type="match status" value="1"/>
</dbReference>
<dbReference type="FunFam" id="3.10.50.30:FF:000001">
    <property type="entry name" value="Transcription elongation factor GreA"/>
    <property type="match status" value="1"/>
</dbReference>
<dbReference type="PIRSF" id="PIRSF006092">
    <property type="entry name" value="GreA_GreB"/>
    <property type="match status" value="1"/>
</dbReference>
<dbReference type="GO" id="GO:0003677">
    <property type="term" value="F:DNA binding"/>
    <property type="evidence" value="ECO:0007669"/>
    <property type="project" value="UniProtKB-UniRule"/>
</dbReference>
<evidence type="ECO:0000256" key="3">
    <source>
        <dbReference type="ARBA" id="ARBA00023015"/>
    </source>
</evidence>
<dbReference type="EMBL" id="RKLY01000016">
    <property type="protein sequence ID" value="TGD23001.1"/>
    <property type="molecule type" value="Genomic_DNA"/>
</dbReference>
<evidence type="ECO:0000256" key="7">
    <source>
        <dbReference type="ARBA" id="ARBA00030776"/>
    </source>
</evidence>
<comment type="function">
    <text evidence="6 8">Necessary for efficient RNA polymerase transcription elongation past template-encoded arresting sites. The arresting sites in DNA have the property of trapping a certain fraction of elongating RNA polymerases that pass through, resulting in locked ternary complexes. Cleavage of the nascent transcript by cleavage factors such as GreA or GreB allows the resumption of elongation from the new 3'terminus. GreA releases sequences of 2 to 3 nucleotides.</text>
</comment>
<protein>
    <recommendedName>
        <fullName evidence="2 8">Transcription elongation factor GreA</fullName>
    </recommendedName>
    <alternativeName>
        <fullName evidence="7 8">Transcript cleavage factor GreA</fullName>
    </alternativeName>
</protein>
<keyword evidence="4 8" id="KW-0238">DNA-binding</keyword>
<dbReference type="GO" id="GO:0006354">
    <property type="term" value="P:DNA-templated transcription elongation"/>
    <property type="evidence" value="ECO:0007669"/>
    <property type="project" value="TreeGrafter"/>
</dbReference>
<evidence type="ECO:0000256" key="1">
    <source>
        <dbReference type="ARBA" id="ARBA00008213"/>
    </source>
</evidence>
<evidence type="ECO:0000259" key="9">
    <source>
        <dbReference type="Pfam" id="PF01272"/>
    </source>
</evidence>
<dbReference type="NCBIfam" id="NF001263">
    <property type="entry name" value="PRK00226.1-4"/>
    <property type="match status" value="1"/>
</dbReference>
<dbReference type="SUPFAM" id="SSF54534">
    <property type="entry name" value="FKBP-like"/>
    <property type="match status" value="1"/>
</dbReference>
<evidence type="ECO:0000256" key="2">
    <source>
        <dbReference type="ARBA" id="ARBA00013729"/>
    </source>
</evidence>
<evidence type="ECO:0000313" key="11">
    <source>
        <dbReference type="EMBL" id="TGD23001.1"/>
    </source>
</evidence>
<evidence type="ECO:0000313" key="12">
    <source>
        <dbReference type="Proteomes" id="UP000298021"/>
    </source>
</evidence>
<dbReference type="InterPro" id="IPR023459">
    <property type="entry name" value="Tscrpt_elong_fac_GreA/B_fam"/>
</dbReference>
<keyword evidence="11" id="KW-0648">Protein biosynthesis</keyword>
<feature type="domain" description="Transcription elongation factor GreA/GreB C-terminal" evidence="9">
    <location>
        <begin position="81"/>
        <end position="154"/>
    </location>
</feature>
<evidence type="ECO:0000259" key="10">
    <source>
        <dbReference type="Pfam" id="PF03449"/>
    </source>
</evidence>